<proteinExistence type="predicted"/>
<organism evidence="1 2">
    <name type="scientific">Phytophthora fragariaefolia</name>
    <dbReference type="NCBI Taxonomy" id="1490495"/>
    <lineage>
        <taxon>Eukaryota</taxon>
        <taxon>Sar</taxon>
        <taxon>Stramenopiles</taxon>
        <taxon>Oomycota</taxon>
        <taxon>Peronosporomycetes</taxon>
        <taxon>Peronosporales</taxon>
        <taxon>Peronosporaceae</taxon>
        <taxon>Phytophthora</taxon>
    </lineage>
</organism>
<evidence type="ECO:0000313" key="1">
    <source>
        <dbReference type="EMBL" id="GMF34646.1"/>
    </source>
</evidence>
<comment type="caution">
    <text evidence="1">The sequence shown here is derived from an EMBL/GenBank/DDBJ whole genome shotgun (WGS) entry which is preliminary data.</text>
</comment>
<dbReference type="Proteomes" id="UP001165121">
    <property type="component" value="Unassembled WGS sequence"/>
</dbReference>
<dbReference type="AlphaFoldDB" id="A0A9W6XAI4"/>
<reference evidence="1" key="1">
    <citation type="submission" date="2023-04" db="EMBL/GenBank/DDBJ databases">
        <title>Phytophthora fragariaefolia NBRC 109709.</title>
        <authorList>
            <person name="Ichikawa N."/>
            <person name="Sato H."/>
            <person name="Tonouchi N."/>
        </authorList>
    </citation>
    <scope>NUCLEOTIDE SEQUENCE</scope>
    <source>
        <strain evidence="1">NBRC 109709</strain>
    </source>
</reference>
<protein>
    <submittedName>
        <fullName evidence="1">Unnamed protein product</fullName>
    </submittedName>
</protein>
<gene>
    <name evidence="1" type="ORF">Pfra01_000894800</name>
</gene>
<dbReference type="EMBL" id="BSXT01000828">
    <property type="protein sequence ID" value="GMF34646.1"/>
    <property type="molecule type" value="Genomic_DNA"/>
</dbReference>
<evidence type="ECO:0000313" key="2">
    <source>
        <dbReference type="Proteomes" id="UP001165121"/>
    </source>
</evidence>
<accession>A0A9W6XAI4</accession>
<name>A0A9W6XAI4_9STRA</name>
<sequence length="91" mass="9035">MLLIAGACVEAAAGASAAVTAELTNHLGRNAEDDAVAALAIADPPIAIVLEAAGADYDTGAGAAGTALVRGTELPLLRAPSEYMCRLDIET</sequence>
<keyword evidence="2" id="KW-1185">Reference proteome</keyword>